<dbReference type="STRING" id="1296096.A0A1B9HWG1"/>
<dbReference type="InterPro" id="IPR045122">
    <property type="entry name" value="Csc1-like"/>
</dbReference>
<reference evidence="4" key="1">
    <citation type="submission" date="2013-07" db="EMBL/GenBank/DDBJ databases">
        <title>The Genome Sequence of Cryptococcus pinus CBS10737.</title>
        <authorList>
            <consortium name="The Broad Institute Genome Sequencing Platform"/>
            <person name="Cuomo C."/>
            <person name="Litvintseva A."/>
            <person name="Chen Y."/>
            <person name="Heitman J."/>
            <person name="Sun S."/>
            <person name="Springer D."/>
            <person name="Dromer F."/>
            <person name="Young S.K."/>
            <person name="Zeng Q."/>
            <person name="Gargeya S."/>
            <person name="Fitzgerald M."/>
            <person name="Abouelleil A."/>
            <person name="Alvarado L."/>
            <person name="Berlin A.M."/>
            <person name="Chapman S.B."/>
            <person name="Dewar J."/>
            <person name="Goldberg J."/>
            <person name="Griggs A."/>
            <person name="Gujja S."/>
            <person name="Hansen M."/>
            <person name="Howarth C."/>
            <person name="Imamovic A."/>
            <person name="Larimer J."/>
            <person name="McCowan C."/>
            <person name="Murphy C."/>
            <person name="Pearson M."/>
            <person name="Priest M."/>
            <person name="Roberts A."/>
            <person name="Saif S."/>
            <person name="Shea T."/>
            <person name="Sykes S."/>
            <person name="Wortman J."/>
            <person name="Nusbaum C."/>
            <person name="Birren B."/>
        </authorList>
    </citation>
    <scope>NUCLEOTIDE SEQUENCE [LARGE SCALE GENOMIC DNA]</scope>
    <source>
        <strain evidence="4">CBS 10737</strain>
    </source>
</reference>
<dbReference type="PANTHER" id="PTHR13018:SF5">
    <property type="entry name" value="RE44586P"/>
    <property type="match status" value="1"/>
</dbReference>
<evidence type="ECO:0000256" key="2">
    <source>
        <dbReference type="SAM" id="Phobius"/>
    </source>
</evidence>
<proteinExistence type="predicted"/>
<reference evidence="4" key="2">
    <citation type="submission" date="2016-07" db="EMBL/GenBank/DDBJ databases">
        <title>Evolution of pathogenesis and genome organization in the Tremellales.</title>
        <authorList>
            <person name="Cuomo C."/>
            <person name="Litvintseva A."/>
            <person name="Heitman J."/>
            <person name="Chen Y."/>
            <person name="Sun S."/>
            <person name="Springer D."/>
            <person name="Dromer F."/>
            <person name="Young S."/>
            <person name="Zeng Q."/>
            <person name="Chapman S."/>
            <person name="Gujja S."/>
            <person name="Saif S."/>
            <person name="Birren B."/>
        </authorList>
    </citation>
    <scope>NUCLEOTIDE SEQUENCE</scope>
    <source>
        <strain evidence="4">CBS 10737</strain>
    </source>
</reference>
<feature type="transmembrane region" description="Helical" evidence="2">
    <location>
        <begin position="973"/>
        <end position="990"/>
    </location>
</feature>
<evidence type="ECO:0000256" key="1">
    <source>
        <dbReference type="SAM" id="MobiDB-lite"/>
    </source>
</evidence>
<keyword evidence="2" id="KW-0812">Transmembrane</keyword>
<feature type="transmembrane region" description="Helical" evidence="2">
    <location>
        <begin position="766"/>
        <end position="788"/>
    </location>
</feature>
<feature type="transmembrane region" description="Helical" evidence="2">
    <location>
        <begin position="723"/>
        <end position="746"/>
    </location>
</feature>
<dbReference type="EMBL" id="KV700116">
    <property type="protein sequence ID" value="OCF47613.1"/>
    <property type="molecule type" value="Genomic_DNA"/>
</dbReference>
<feature type="compositionally biased region" description="Polar residues" evidence="1">
    <location>
        <begin position="483"/>
        <end position="498"/>
    </location>
</feature>
<dbReference type="InterPro" id="IPR003864">
    <property type="entry name" value="CSC1/OSCA1-like_7TM"/>
</dbReference>
<feature type="transmembrane region" description="Helical" evidence="2">
    <location>
        <begin position="254"/>
        <end position="274"/>
    </location>
</feature>
<feature type="transmembrane region" description="Helical" evidence="2">
    <location>
        <begin position="809"/>
        <end position="831"/>
    </location>
</feature>
<feature type="region of interest" description="Disordered" evidence="1">
    <location>
        <begin position="567"/>
        <end position="621"/>
    </location>
</feature>
<accession>A0A1B9HWG1</accession>
<feature type="transmembrane region" description="Helical" evidence="2">
    <location>
        <begin position="996"/>
        <end position="1017"/>
    </location>
</feature>
<keyword evidence="2" id="KW-1133">Transmembrane helix</keyword>
<feature type="transmembrane region" description="Helical" evidence="2">
    <location>
        <begin position="342"/>
        <end position="362"/>
    </location>
</feature>
<dbReference type="OrthoDB" id="2591106at2759"/>
<protein>
    <recommendedName>
        <fullName evidence="3">CSC1/OSCA1-like 7TM region domain-containing protein</fullName>
    </recommendedName>
</protein>
<dbReference type="GO" id="GO:0005227">
    <property type="term" value="F:calcium-activated cation channel activity"/>
    <property type="evidence" value="ECO:0007669"/>
    <property type="project" value="InterPro"/>
</dbReference>
<feature type="transmembrane region" description="Helical" evidence="2">
    <location>
        <begin position="172"/>
        <end position="198"/>
    </location>
</feature>
<evidence type="ECO:0000259" key="3">
    <source>
        <dbReference type="Pfam" id="PF02714"/>
    </source>
</evidence>
<feature type="transmembrane region" description="Helical" evidence="2">
    <location>
        <begin position="851"/>
        <end position="874"/>
    </location>
</feature>
<dbReference type="PANTHER" id="PTHR13018">
    <property type="entry name" value="PROBABLE MEMBRANE PROTEIN DUF221-RELATED"/>
    <property type="match status" value="1"/>
</dbReference>
<gene>
    <name evidence="4" type="ORF">I206_06516</name>
</gene>
<feature type="transmembrane region" description="Helical" evidence="2">
    <location>
        <begin position="925"/>
        <end position="944"/>
    </location>
</feature>
<sequence length="1198" mass="133370">MTTTSIYNPIITTPPLLRTSEQSNYQNKRHFYLCGDEILSWESEWYTASFFTSDRSSFDKAASTGPVQPPTSIYQNVPACAAILSSEISATSSLTNGRIITTETLSTYISNGRTFVSTITRTTNIPLSTSSPLATVSATTSLSIIPSSTTTSPASAITDPSSINTCAGGWDWQGWGVVAGLGSGVILGTLLWILWAVLRKKLPGIYAPRTWAIPSESRPPKWTILAFLLPFSHPSQSWTEGSGSLSVLFAGLKLAGMLSILALAAILPLLLVGVPCLSETSPTNSQRGRLGTLTDFSLLPLLNALDPSPDSSATSHTLLQMLETRSLTSTISPAISNARIRLIIILVILAVLACGGGLFVIARTYAGLIRRKTDFDNKICQKMEMVYIRANDAPGWKGMTEEGVRNLLKDYSAKMKGGNEKEIEIVGVFAIPDTTELRNKVKEREEALMELEVAETSYVSSFQLTHRTTSGGILEALDWNKNDPANQSAHNSSPTRQTPPDDFLAPKRFYRIPTATQPQSRERLDVPMPPNLGEMQGEPPDSRFKEINRDSAMYGGRFDIGQRIKMDPAGEWVPDPSPQSEETSPLGVTPESTPEDPLSVNPILLKPTSPNERSQIPTRSSHRVSVIRNGDASHSRLADHYATIRRCRATFKEMNREIDELQRRKFAEIATTNSNLVGWVIVGKGVRWLPHAEIIEGFTREDFLWHNGVYQTNEKQFWAKVTILAMVLGIILIPVLGLTVGTAPGFDHYLGLMKPLAKSDGLGSGVVEGLVPAIFLTLVVVAIVYFTDEFSKDVRYISRSRQRSLAYKAVFYLLLLVVVIWTILVASLEFAVQGFTTNVQKARVVGDGAIFSTWFTFVLLLNLAFILPALYLLQFPRLLRYLKSRKKAITPRQKFRRTVVASSYNPAVGLTPCLLAVFYASTLLFIFPLLVIPILILLYLSFVANRYMVDYVLVDTSSEYSGILLSLWTIRRFGWTLALQPFLYGLVLLSRNEWTIGGLSIAIGFITIIFSEGLTVYRYHDQRRKDLNGNTRKALDELSNLMKIQKTSTPPAGDSGKMEERRRISLQSDLSILNKVKELLPGYSRLPFNCSIPIKIDKIDDMILTERSSYLKPNLSKKLELINNDNNNKYFTENLNYNLKGLIYPIELIIKIPIIWLINDKNKLSENELIELNKFHQLLAIIDPSLNYLKGKEKEKPK</sequence>
<dbReference type="AlphaFoldDB" id="A0A1B9HWG1"/>
<name>A0A1B9HWG1_9TREE</name>
<organism evidence="4">
    <name type="scientific">Kwoniella pini CBS 10737</name>
    <dbReference type="NCBI Taxonomy" id="1296096"/>
    <lineage>
        <taxon>Eukaryota</taxon>
        <taxon>Fungi</taxon>
        <taxon>Dikarya</taxon>
        <taxon>Basidiomycota</taxon>
        <taxon>Agaricomycotina</taxon>
        <taxon>Tremellomycetes</taxon>
        <taxon>Tremellales</taxon>
        <taxon>Cryptococcaceae</taxon>
        <taxon>Kwoniella</taxon>
    </lineage>
</organism>
<dbReference type="GO" id="GO:0005886">
    <property type="term" value="C:plasma membrane"/>
    <property type="evidence" value="ECO:0007669"/>
    <property type="project" value="TreeGrafter"/>
</dbReference>
<feature type="region of interest" description="Disordered" evidence="1">
    <location>
        <begin position="478"/>
        <end position="544"/>
    </location>
</feature>
<dbReference type="Pfam" id="PF02714">
    <property type="entry name" value="RSN1_7TM"/>
    <property type="match status" value="1"/>
</dbReference>
<feature type="transmembrane region" description="Helical" evidence="2">
    <location>
        <begin position="895"/>
        <end position="919"/>
    </location>
</feature>
<feature type="compositionally biased region" description="Polar residues" evidence="1">
    <location>
        <begin position="608"/>
        <end position="619"/>
    </location>
</feature>
<evidence type="ECO:0000313" key="4">
    <source>
        <dbReference type="EMBL" id="OCF47613.1"/>
    </source>
</evidence>
<keyword evidence="2" id="KW-0472">Membrane</keyword>
<feature type="domain" description="CSC1/OSCA1-like 7TM region" evidence="3">
    <location>
        <begin position="739"/>
        <end position="986"/>
    </location>
</feature>